<dbReference type="AlphaFoldDB" id="T1H1K1"/>
<dbReference type="EMBL" id="CAQQ02384730">
    <property type="status" value="NOT_ANNOTATED_CDS"/>
    <property type="molecule type" value="Genomic_DNA"/>
</dbReference>
<evidence type="ECO:0000313" key="2">
    <source>
        <dbReference type="EnsemblMetazoa" id="MESCA010064-PA"/>
    </source>
</evidence>
<dbReference type="STRING" id="36166.T1H1K1"/>
<protein>
    <submittedName>
        <fullName evidence="2">Uncharacterized protein</fullName>
    </submittedName>
</protein>
<keyword evidence="3" id="KW-1185">Reference proteome</keyword>
<organism evidence="2 3">
    <name type="scientific">Megaselia scalaris</name>
    <name type="common">Humpbacked fly</name>
    <name type="synonym">Phora scalaris</name>
    <dbReference type="NCBI Taxonomy" id="36166"/>
    <lineage>
        <taxon>Eukaryota</taxon>
        <taxon>Metazoa</taxon>
        <taxon>Ecdysozoa</taxon>
        <taxon>Arthropoda</taxon>
        <taxon>Hexapoda</taxon>
        <taxon>Insecta</taxon>
        <taxon>Pterygota</taxon>
        <taxon>Neoptera</taxon>
        <taxon>Endopterygota</taxon>
        <taxon>Diptera</taxon>
        <taxon>Brachycera</taxon>
        <taxon>Muscomorpha</taxon>
        <taxon>Platypezoidea</taxon>
        <taxon>Phoridae</taxon>
        <taxon>Megaseliini</taxon>
        <taxon>Megaselia</taxon>
    </lineage>
</organism>
<name>T1H1K1_MEGSC</name>
<reference evidence="2" key="2">
    <citation type="submission" date="2015-06" db="UniProtKB">
        <authorList>
            <consortium name="EnsemblMetazoa"/>
        </authorList>
    </citation>
    <scope>IDENTIFICATION</scope>
</reference>
<evidence type="ECO:0000313" key="3">
    <source>
        <dbReference type="Proteomes" id="UP000015102"/>
    </source>
</evidence>
<reference evidence="3" key="1">
    <citation type="submission" date="2013-02" db="EMBL/GenBank/DDBJ databases">
        <authorList>
            <person name="Hughes D."/>
        </authorList>
    </citation>
    <scope>NUCLEOTIDE SEQUENCE</scope>
    <source>
        <strain>Durham</strain>
        <strain evidence="3">NC isolate 2 -- Noor lab</strain>
    </source>
</reference>
<accession>T1H1K1</accession>
<dbReference type="Proteomes" id="UP000015102">
    <property type="component" value="Unassembled WGS sequence"/>
</dbReference>
<dbReference type="EnsemblMetazoa" id="MESCA010064-RA">
    <property type="protein sequence ID" value="MESCA010064-PA"/>
    <property type="gene ID" value="MESCA010064"/>
</dbReference>
<dbReference type="HOGENOM" id="CLU_1361810_0_0_1"/>
<sequence>MGWLTVHWFRSTCYHVLTVIGHFFGAEEQDNRFGRNIARTILQYYRFINVLPLPMVPEIRSKSKSRPKTNVTRNKKRTYEVQIRPKTTRNYAPISYNDLSIYYESVSSDEACSPIRQSFVIGRKSAQPKVSSDHYSMMSIKSSKFDKLTFTEPDQRTNKTGSSSAHMPPFEEESKHYLSIIDFNQLTRTSIDKAVANLKRN</sequence>
<proteinExistence type="predicted"/>
<dbReference type="EMBL" id="CAQQ02384729">
    <property type="status" value="NOT_ANNOTATED_CDS"/>
    <property type="molecule type" value="Genomic_DNA"/>
</dbReference>
<evidence type="ECO:0000256" key="1">
    <source>
        <dbReference type="SAM" id="MobiDB-lite"/>
    </source>
</evidence>
<feature type="region of interest" description="Disordered" evidence="1">
    <location>
        <begin position="149"/>
        <end position="169"/>
    </location>
</feature>
<dbReference type="OMA" id="NYAPISY"/>